<keyword evidence="3" id="KW-1185">Reference proteome</keyword>
<proteinExistence type="predicted"/>
<dbReference type="Proteomes" id="UP001488838">
    <property type="component" value="Unassembled WGS sequence"/>
</dbReference>
<comment type="caution">
    <text evidence="2">The sequence shown here is derived from an EMBL/GenBank/DDBJ whole genome shotgun (WGS) entry which is preliminary data.</text>
</comment>
<sequence length="73" mass="7724">MARSAGFQEGALQLFRAVRWAESAALGEGAPSASGNSEDLKPQLPLQMDYISVPHPKTSRLSSPGPELLLSSD</sequence>
<organism evidence="2 3">
    <name type="scientific">Myodes glareolus</name>
    <name type="common">Bank vole</name>
    <name type="synonym">Clethrionomys glareolus</name>
    <dbReference type="NCBI Taxonomy" id="447135"/>
    <lineage>
        <taxon>Eukaryota</taxon>
        <taxon>Metazoa</taxon>
        <taxon>Chordata</taxon>
        <taxon>Craniata</taxon>
        <taxon>Vertebrata</taxon>
        <taxon>Euteleostomi</taxon>
        <taxon>Mammalia</taxon>
        <taxon>Eutheria</taxon>
        <taxon>Euarchontoglires</taxon>
        <taxon>Glires</taxon>
        <taxon>Rodentia</taxon>
        <taxon>Myomorpha</taxon>
        <taxon>Muroidea</taxon>
        <taxon>Cricetidae</taxon>
        <taxon>Arvicolinae</taxon>
        <taxon>Myodes</taxon>
    </lineage>
</organism>
<accession>A0AAW0IYC2</accession>
<evidence type="ECO:0000313" key="2">
    <source>
        <dbReference type="EMBL" id="KAK7819247.1"/>
    </source>
</evidence>
<name>A0AAW0IYC2_MYOGA</name>
<dbReference type="AlphaFoldDB" id="A0AAW0IYC2"/>
<feature type="region of interest" description="Disordered" evidence="1">
    <location>
        <begin position="26"/>
        <end position="73"/>
    </location>
</feature>
<protein>
    <submittedName>
        <fullName evidence="2">Uncharacterized protein</fullName>
    </submittedName>
</protein>
<evidence type="ECO:0000313" key="3">
    <source>
        <dbReference type="Proteomes" id="UP001488838"/>
    </source>
</evidence>
<evidence type="ECO:0000256" key="1">
    <source>
        <dbReference type="SAM" id="MobiDB-lite"/>
    </source>
</evidence>
<gene>
    <name evidence="2" type="ORF">U0070_008375</name>
</gene>
<dbReference type="EMBL" id="JBBHLL010000082">
    <property type="protein sequence ID" value="KAK7819247.1"/>
    <property type="molecule type" value="Genomic_DNA"/>
</dbReference>
<feature type="compositionally biased region" description="Low complexity" evidence="1">
    <location>
        <begin position="59"/>
        <end position="73"/>
    </location>
</feature>
<reference evidence="2 3" key="1">
    <citation type="journal article" date="2023" name="bioRxiv">
        <title>Conserved and derived expression patterns and positive selection on dental genes reveal complex evolutionary context of ever-growing rodent molars.</title>
        <authorList>
            <person name="Calamari Z.T."/>
            <person name="Song A."/>
            <person name="Cohen E."/>
            <person name="Akter M."/>
            <person name="Roy R.D."/>
            <person name="Hallikas O."/>
            <person name="Christensen M.M."/>
            <person name="Li P."/>
            <person name="Marangoni P."/>
            <person name="Jernvall J."/>
            <person name="Klein O.D."/>
        </authorList>
    </citation>
    <scope>NUCLEOTIDE SEQUENCE [LARGE SCALE GENOMIC DNA]</scope>
    <source>
        <strain evidence="2">V071</strain>
    </source>
</reference>